<dbReference type="PROSITE" id="PS50053">
    <property type="entry name" value="UBIQUITIN_2"/>
    <property type="match status" value="1"/>
</dbReference>
<evidence type="ECO:0000313" key="3">
    <source>
        <dbReference type="EMBL" id="WAR27186.1"/>
    </source>
</evidence>
<feature type="compositionally biased region" description="Basic and acidic residues" evidence="1">
    <location>
        <begin position="29"/>
        <end position="66"/>
    </location>
</feature>
<dbReference type="InterPro" id="IPR037695">
    <property type="entry name" value="IQUB"/>
</dbReference>
<evidence type="ECO:0000313" key="4">
    <source>
        <dbReference type="Proteomes" id="UP001164746"/>
    </source>
</evidence>
<organism evidence="3 4">
    <name type="scientific">Mya arenaria</name>
    <name type="common">Soft-shell clam</name>
    <dbReference type="NCBI Taxonomy" id="6604"/>
    <lineage>
        <taxon>Eukaryota</taxon>
        <taxon>Metazoa</taxon>
        <taxon>Spiralia</taxon>
        <taxon>Lophotrochozoa</taxon>
        <taxon>Mollusca</taxon>
        <taxon>Bivalvia</taxon>
        <taxon>Autobranchia</taxon>
        <taxon>Heteroconchia</taxon>
        <taxon>Euheterodonta</taxon>
        <taxon>Imparidentia</taxon>
        <taxon>Neoheterodontei</taxon>
        <taxon>Myida</taxon>
        <taxon>Myoidea</taxon>
        <taxon>Myidae</taxon>
        <taxon>Mya</taxon>
    </lineage>
</organism>
<dbReference type="SUPFAM" id="SSF54236">
    <property type="entry name" value="Ubiquitin-like"/>
    <property type="match status" value="1"/>
</dbReference>
<accession>A0ABY7G2F4</accession>
<dbReference type="PANTHER" id="PTHR21074">
    <property type="entry name" value="IQ AND UBIQUITIN-LIKE DOMAIN-CONTAINING PROTEIN"/>
    <property type="match status" value="1"/>
</dbReference>
<dbReference type="InterPro" id="IPR057887">
    <property type="entry name" value="IQUB_helical"/>
</dbReference>
<feature type="domain" description="Ubiquitin-like" evidence="2">
    <location>
        <begin position="161"/>
        <end position="239"/>
    </location>
</feature>
<evidence type="ECO:0000256" key="1">
    <source>
        <dbReference type="SAM" id="MobiDB-lite"/>
    </source>
</evidence>
<dbReference type="EMBL" id="CP111025">
    <property type="protein sequence ID" value="WAR27186.1"/>
    <property type="molecule type" value="Genomic_DNA"/>
</dbReference>
<feature type="region of interest" description="Disordered" evidence="1">
    <location>
        <begin position="717"/>
        <end position="739"/>
    </location>
</feature>
<keyword evidence="4" id="KW-1185">Reference proteome</keyword>
<feature type="compositionally biased region" description="Basic and acidic residues" evidence="1">
    <location>
        <begin position="717"/>
        <end position="726"/>
    </location>
</feature>
<name>A0ABY7G2F4_MYAAR</name>
<dbReference type="InterPro" id="IPR029071">
    <property type="entry name" value="Ubiquitin-like_domsf"/>
</dbReference>
<feature type="compositionally biased region" description="Basic and acidic residues" evidence="1">
    <location>
        <begin position="89"/>
        <end position="119"/>
    </location>
</feature>
<feature type="region of interest" description="Disordered" evidence="1">
    <location>
        <begin position="1"/>
        <end position="157"/>
    </location>
</feature>
<dbReference type="Proteomes" id="UP001164746">
    <property type="component" value="Chromosome 14"/>
</dbReference>
<dbReference type="PANTHER" id="PTHR21074:SF0">
    <property type="entry name" value="IQ AND UBIQUITIN-LIKE DOMAIN-CONTAINING PROTEIN"/>
    <property type="match status" value="1"/>
</dbReference>
<dbReference type="Gene3D" id="3.10.20.90">
    <property type="entry name" value="Phosphatidylinositol 3-kinase Catalytic Subunit, Chain A, domain 1"/>
    <property type="match status" value="1"/>
</dbReference>
<dbReference type="Pfam" id="PF25805">
    <property type="entry name" value="IQUB"/>
    <property type="match status" value="1"/>
</dbReference>
<dbReference type="Pfam" id="PF00240">
    <property type="entry name" value="ubiquitin"/>
    <property type="match status" value="1"/>
</dbReference>
<sequence>MADQAEETPKETPGSPTPAAPEAEVQQQDDEHGEGPVPKPEGEEKPDDGRGQDPTPKPEGDVKTEEPSGEQQGGQTEGVGGEEGVTEGEGQKEVEETQAEQKEEDAKPEESTEQPKEETVQVPAPSPIQADQGTETDKTQEPEPDVDPSALSPRSKVNLEATATVKFVLMPSGQVVTQACTLGQTLEQLKQHFSMELKLPVTLIMIMFDGKTMPDSTTLADLGVGPNGTIQLELQSADPVNTPIKAYRPRQEYHMPDVITVRVQAVVEIERTTRKKPFLGGYRHKKSSVEYHHASAQTMQKPRPPPPFERFCRDTQTVEQKHRPQQTTNEMSTQMTGIGVFVSNREDKLLRPKQYTTADEYHLMILNRTMASQTLQWRQEELERINTTLTAAERKAALCMLLDQETQLIAAIGRHKIEADSENKDKRIQDFLDKAAAPKKWKGFDGKGTEMDTPFTIRAKELRDIYNSINMKYLTQDERLDVLLTLKHTVKEHDCKLTQEIIELIDREADLLMRGVKETNLDGLRKRISTLFLQYLKTPTFNPEAAKLLKNIYFCPSCNSYLPSTEFAISSNSRNVGKCRRCTKIDNDARVRQDYSHYRYLLKQLRKAEQNYLDNSKIAFLLQEHDLRYLVDKVWGGQSILSAWDDLFDLTMVRWNKHEEWSPWNCILLTKDEAAAHDKLVNLEEGYGQVFIQKVQQKHVLARNYFSRMPGMAELVKERASERDTRSGPSIQGQSVTVQ</sequence>
<dbReference type="InterPro" id="IPR000626">
    <property type="entry name" value="Ubiquitin-like_dom"/>
</dbReference>
<dbReference type="CDD" id="cd17061">
    <property type="entry name" value="Ubl_IQUB"/>
    <property type="match status" value="1"/>
</dbReference>
<proteinExistence type="predicted"/>
<evidence type="ECO:0000259" key="2">
    <source>
        <dbReference type="PROSITE" id="PS50053"/>
    </source>
</evidence>
<dbReference type="SMART" id="SM00213">
    <property type="entry name" value="UBQ"/>
    <property type="match status" value="1"/>
</dbReference>
<feature type="compositionally biased region" description="Polar residues" evidence="1">
    <location>
        <begin position="727"/>
        <end position="739"/>
    </location>
</feature>
<protein>
    <submittedName>
        <fullName evidence="3">IQUB-like protein</fullName>
    </submittedName>
</protein>
<reference evidence="3" key="1">
    <citation type="submission" date="2022-11" db="EMBL/GenBank/DDBJ databases">
        <title>Centuries of genome instability and evolution in soft-shell clam transmissible cancer (bioRxiv).</title>
        <authorList>
            <person name="Hart S.F.M."/>
            <person name="Yonemitsu M.A."/>
            <person name="Giersch R.M."/>
            <person name="Beal B.F."/>
            <person name="Arriagada G."/>
            <person name="Davis B.W."/>
            <person name="Ostrander E.A."/>
            <person name="Goff S.P."/>
            <person name="Metzger M.J."/>
        </authorList>
    </citation>
    <scope>NUCLEOTIDE SEQUENCE</scope>
    <source>
        <strain evidence="3">MELC-2E11</strain>
        <tissue evidence="3">Siphon/mantle</tissue>
    </source>
</reference>
<feature type="compositionally biased region" description="Gly residues" evidence="1">
    <location>
        <begin position="71"/>
        <end position="83"/>
    </location>
</feature>
<gene>
    <name evidence="3" type="ORF">MAR_012890</name>
</gene>